<dbReference type="GeneID" id="93116462"/>
<organism evidence="3 4">
    <name type="scientific">Bacteroides ovatus</name>
    <dbReference type="NCBI Taxonomy" id="28116"/>
    <lineage>
        <taxon>Bacteria</taxon>
        <taxon>Pseudomonadati</taxon>
        <taxon>Bacteroidota</taxon>
        <taxon>Bacteroidia</taxon>
        <taxon>Bacteroidales</taxon>
        <taxon>Bacteroidaceae</taxon>
        <taxon>Bacteroides</taxon>
    </lineage>
</organism>
<sequence length="176" mass="20401">MDLQIIQNKIFEVRGCRVMLDYHLAELYQVETRALKQAVKRNIERFPGDFMFVLTREEANLLLSIGVSHFVIPPDYNFGVAMPMAFTEQGVAMLSSVLRSKVAIEVNISIMRAFVLMRQMAIGYEELSRRIEELEVSTDAQFNELYQALTQLLSQSKQQKERRPVGFVTYNRDKNE</sequence>
<evidence type="ECO:0000313" key="4">
    <source>
        <dbReference type="Proteomes" id="UP000435985"/>
    </source>
</evidence>
<comment type="caution">
    <text evidence="3">The sequence shown here is derived from an EMBL/GenBank/DDBJ whole genome shotgun (WGS) entry which is preliminary data.</text>
</comment>
<gene>
    <name evidence="3" type="ORF">F3B98_20830</name>
</gene>
<proteinExistence type="predicted"/>
<evidence type="ECO:0000313" key="3">
    <source>
        <dbReference type="EMBL" id="KAA4661993.1"/>
    </source>
</evidence>
<dbReference type="InterPro" id="IPR018873">
    <property type="entry name" value="KilA-N_DNA-bd_domain"/>
</dbReference>
<keyword evidence="1" id="KW-0175">Coiled coil</keyword>
<protein>
    <submittedName>
        <fullName evidence="3">ORF6N domain-containing protein</fullName>
    </submittedName>
</protein>
<name>A0A5N4ER84_BACOV</name>
<accession>A0A5N4ER84</accession>
<dbReference type="AlphaFoldDB" id="A0A5N4ER84"/>
<dbReference type="Pfam" id="PF10543">
    <property type="entry name" value="ORF6N"/>
    <property type="match status" value="1"/>
</dbReference>
<feature type="domain" description="KilA-N DNA-binding" evidence="2">
    <location>
        <begin position="8"/>
        <end position="97"/>
    </location>
</feature>
<dbReference type="RefSeq" id="WP_117887854.1">
    <property type="nucleotide sequence ID" value="NZ_WQQT01000096.1"/>
</dbReference>
<evidence type="ECO:0000259" key="2">
    <source>
        <dbReference type="Pfam" id="PF10543"/>
    </source>
</evidence>
<reference evidence="3 4" key="1">
    <citation type="journal article" date="2019" name="Nat. Med.">
        <title>A library of human gut bacterial isolates paired with longitudinal multiomics data enables mechanistic microbiome research.</title>
        <authorList>
            <person name="Poyet M."/>
            <person name="Groussin M."/>
            <person name="Gibbons S.M."/>
            <person name="Avila-Pacheco J."/>
            <person name="Jiang X."/>
            <person name="Kearney S.M."/>
            <person name="Perrotta A.R."/>
            <person name="Berdy B."/>
            <person name="Zhao S."/>
            <person name="Lieberman T.D."/>
            <person name="Swanson P.K."/>
            <person name="Smith M."/>
            <person name="Roesemann S."/>
            <person name="Alexander J.E."/>
            <person name="Rich S.A."/>
            <person name="Livny J."/>
            <person name="Vlamakis H."/>
            <person name="Clish C."/>
            <person name="Bullock K."/>
            <person name="Deik A."/>
            <person name="Scott J."/>
            <person name="Pierce K.A."/>
            <person name="Xavier R.J."/>
            <person name="Alm E.J."/>
        </authorList>
    </citation>
    <scope>NUCLEOTIDE SEQUENCE [LARGE SCALE GENOMIC DNA]</scope>
    <source>
        <strain evidence="3 4">BIOML-A14</strain>
    </source>
</reference>
<dbReference type="EMBL" id="VWFO01000033">
    <property type="protein sequence ID" value="KAA4661993.1"/>
    <property type="molecule type" value="Genomic_DNA"/>
</dbReference>
<evidence type="ECO:0000256" key="1">
    <source>
        <dbReference type="SAM" id="Coils"/>
    </source>
</evidence>
<feature type="coiled-coil region" evidence="1">
    <location>
        <begin position="117"/>
        <end position="144"/>
    </location>
</feature>
<dbReference type="Proteomes" id="UP000435985">
    <property type="component" value="Unassembled WGS sequence"/>
</dbReference>